<reference evidence="2" key="1">
    <citation type="submission" date="2024-03" db="EMBL/GenBank/DDBJ databases">
        <title>Diverse circular DNA viruses in blood, oral, and fecal samples of captive lemurs.</title>
        <authorList>
            <person name="Paietta E.N."/>
            <person name="Kraberger S."/>
            <person name="Lund M.C."/>
            <person name="Custer J.M."/>
            <person name="Vargas K.M."/>
            <person name="Ehmke E.E."/>
            <person name="Yoder A.D."/>
            <person name="Varsani A."/>
        </authorList>
    </citation>
    <scope>NUCLEOTIDE SEQUENCE</scope>
    <source>
        <strain evidence="1">Duke_43SS_86</strain>
        <strain evidence="2">Duke_44SS_35</strain>
    </source>
</reference>
<proteinExistence type="predicted"/>
<organism evidence="2">
    <name type="scientific">Dulem virus 101</name>
    <dbReference type="NCBI Taxonomy" id="3145578"/>
    <lineage>
        <taxon>Viruses</taxon>
        <taxon>Monodnaviria</taxon>
        <taxon>Sangervirae</taxon>
        <taxon>Phixviricota</taxon>
        <taxon>Malgrandaviricetes</taxon>
        <taxon>Petitvirales</taxon>
        <taxon>Microviridae</taxon>
        <taxon>Microvirus</taxon>
    </lineage>
</organism>
<name>A0AAU8BAR7_9VIRU</name>
<dbReference type="EMBL" id="PP511896">
    <property type="protein sequence ID" value="XCD08604.1"/>
    <property type="molecule type" value="Genomic_DNA"/>
</dbReference>
<protein>
    <submittedName>
        <fullName evidence="2">Uncharacterized protein</fullName>
    </submittedName>
</protein>
<accession>A0AAU8BAR7</accession>
<evidence type="ECO:0000313" key="1">
    <source>
        <dbReference type="EMBL" id="XCD08604.1"/>
    </source>
</evidence>
<sequence>MSEKSPNNLIQTKTFLFRVYDETIQRPGPIFEASSDDLAIHAFKTMYPTDSVSEFSLYRVGEFEPDGLVVRGEVRSDNNLLIRGVDVFHELEHDKVTEADAKTAIPVTDLKAADMVNAFYEDSSKPIPSEVMEVLMDLPGCYSLESLLIIHEYFKEFPPTGDDPHARAFFTEYRRILGSCDDYIKFDNELEALASNIKSFLEAQKHDK</sequence>
<evidence type="ECO:0000313" key="2">
    <source>
        <dbReference type="EMBL" id="XCD08651.1"/>
    </source>
</evidence>
<dbReference type="EMBL" id="PP511903">
    <property type="protein sequence ID" value="XCD08651.1"/>
    <property type="molecule type" value="Genomic_DNA"/>
</dbReference>